<dbReference type="PROSITE" id="PS50043">
    <property type="entry name" value="HTH_LUXR_2"/>
    <property type="match status" value="1"/>
</dbReference>
<name>A0A543IDE9_9ACTN</name>
<dbReference type="SMART" id="SM00382">
    <property type="entry name" value="AAA"/>
    <property type="match status" value="1"/>
</dbReference>
<dbReference type="PANTHER" id="PTHR16305:SF35">
    <property type="entry name" value="TRANSCRIPTIONAL ACTIVATOR DOMAIN"/>
    <property type="match status" value="1"/>
</dbReference>
<dbReference type="SUPFAM" id="SSF46894">
    <property type="entry name" value="C-terminal effector domain of the bipartite response regulators"/>
    <property type="match status" value="1"/>
</dbReference>
<dbReference type="PRINTS" id="PR00038">
    <property type="entry name" value="HTHLUXR"/>
</dbReference>
<dbReference type="SMART" id="SM00421">
    <property type="entry name" value="HTH_LUXR"/>
    <property type="match status" value="1"/>
</dbReference>
<dbReference type="InterPro" id="IPR011990">
    <property type="entry name" value="TPR-like_helical_dom_sf"/>
</dbReference>
<dbReference type="InterPro" id="IPR027417">
    <property type="entry name" value="P-loop_NTPase"/>
</dbReference>
<keyword evidence="6" id="KW-1185">Reference proteome</keyword>
<dbReference type="AlphaFoldDB" id="A0A543IDE9"/>
<dbReference type="InterPro" id="IPR019734">
    <property type="entry name" value="TPR_rpt"/>
</dbReference>
<feature type="domain" description="HTH luxR-type" evidence="4">
    <location>
        <begin position="860"/>
        <end position="927"/>
    </location>
</feature>
<keyword evidence="2" id="KW-0067">ATP-binding</keyword>
<dbReference type="Gene3D" id="3.40.50.300">
    <property type="entry name" value="P-loop containing nucleotide triphosphate hydrolases"/>
    <property type="match status" value="1"/>
</dbReference>
<evidence type="ECO:0000259" key="4">
    <source>
        <dbReference type="PROSITE" id="PS50043"/>
    </source>
</evidence>
<dbReference type="GO" id="GO:0006355">
    <property type="term" value="P:regulation of DNA-templated transcription"/>
    <property type="evidence" value="ECO:0007669"/>
    <property type="project" value="InterPro"/>
</dbReference>
<dbReference type="GO" id="GO:0003677">
    <property type="term" value="F:DNA binding"/>
    <property type="evidence" value="ECO:0007669"/>
    <property type="project" value="InterPro"/>
</dbReference>
<dbReference type="InterPro" id="IPR003593">
    <property type="entry name" value="AAA+_ATPase"/>
</dbReference>
<dbReference type="GO" id="GO:0004016">
    <property type="term" value="F:adenylate cyclase activity"/>
    <property type="evidence" value="ECO:0007669"/>
    <property type="project" value="TreeGrafter"/>
</dbReference>
<dbReference type="EMBL" id="VFPO01000001">
    <property type="protein sequence ID" value="TQM68571.1"/>
    <property type="molecule type" value="Genomic_DNA"/>
</dbReference>
<evidence type="ECO:0000256" key="1">
    <source>
        <dbReference type="ARBA" id="ARBA00022741"/>
    </source>
</evidence>
<dbReference type="Pfam" id="PF00196">
    <property type="entry name" value="GerE"/>
    <property type="match status" value="1"/>
</dbReference>
<dbReference type="InterPro" id="IPR016032">
    <property type="entry name" value="Sig_transdc_resp-reg_C-effctor"/>
</dbReference>
<dbReference type="GO" id="GO:0005524">
    <property type="term" value="F:ATP binding"/>
    <property type="evidence" value="ECO:0007669"/>
    <property type="project" value="UniProtKB-KW"/>
</dbReference>
<dbReference type="PANTHER" id="PTHR16305">
    <property type="entry name" value="TESTICULAR SOLUBLE ADENYLYL CYCLASE"/>
    <property type="match status" value="1"/>
</dbReference>
<proteinExistence type="predicted"/>
<protein>
    <submittedName>
        <fullName evidence="5">Putative ATPase</fullName>
    </submittedName>
</protein>
<dbReference type="InterPro" id="IPR036388">
    <property type="entry name" value="WH-like_DNA-bd_sf"/>
</dbReference>
<dbReference type="SUPFAM" id="SSF48452">
    <property type="entry name" value="TPR-like"/>
    <property type="match status" value="1"/>
</dbReference>
<gene>
    <name evidence="5" type="ORF">FHX41_2221</name>
</gene>
<dbReference type="SMART" id="SM00028">
    <property type="entry name" value="TPR"/>
    <property type="match status" value="4"/>
</dbReference>
<dbReference type="InterPro" id="IPR000792">
    <property type="entry name" value="Tscrpt_reg_LuxR_C"/>
</dbReference>
<dbReference type="InterPro" id="IPR041664">
    <property type="entry name" value="AAA_16"/>
</dbReference>
<dbReference type="SUPFAM" id="SSF52540">
    <property type="entry name" value="P-loop containing nucleoside triphosphate hydrolases"/>
    <property type="match status" value="1"/>
</dbReference>
<feature type="region of interest" description="Disordered" evidence="3">
    <location>
        <begin position="1"/>
        <end position="26"/>
    </location>
</feature>
<evidence type="ECO:0000256" key="2">
    <source>
        <dbReference type="ARBA" id="ARBA00022840"/>
    </source>
</evidence>
<organism evidence="5 6">
    <name type="scientific">Actinomadura hallensis</name>
    <dbReference type="NCBI Taxonomy" id="337895"/>
    <lineage>
        <taxon>Bacteria</taxon>
        <taxon>Bacillati</taxon>
        <taxon>Actinomycetota</taxon>
        <taxon>Actinomycetes</taxon>
        <taxon>Streptosporangiales</taxon>
        <taxon>Thermomonosporaceae</taxon>
        <taxon>Actinomadura</taxon>
    </lineage>
</organism>
<dbReference type="Gene3D" id="1.10.10.10">
    <property type="entry name" value="Winged helix-like DNA-binding domain superfamily/Winged helix DNA-binding domain"/>
    <property type="match status" value="1"/>
</dbReference>
<evidence type="ECO:0000313" key="5">
    <source>
        <dbReference type="EMBL" id="TQM68571.1"/>
    </source>
</evidence>
<dbReference type="Gene3D" id="1.25.40.10">
    <property type="entry name" value="Tetratricopeptide repeat domain"/>
    <property type="match status" value="2"/>
</dbReference>
<dbReference type="CDD" id="cd06170">
    <property type="entry name" value="LuxR_C_like"/>
    <property type="match status" value="1"/>
</dbReference>
<dbReference type="Pfam" id="PF13191">
    <property type="entry name" value="AAA_16"/>
    <property type="match status" value="1"/>
</dbReference>
<evidence type="ECO:0000313" key="6">
    <source>
        <dbReference type="Proteomes" id="UP000316706"/>
    </source>
</evidence>
<sequence>MLDAVEGAARDARGGEPRAVLVTGPPGMGKTRLLDKAAADLGTAGMRVLRAACVELGTEGLPLAPVITVLRRLVDDPGPDALRRLLPGVDGLLRLLPEQDPEQQGPDPQARLFDLFTALLRELGAQRPVALLIDDLQWADRSTRDLLEVLVRVPRPAPLLFVVTCRSGLERAHPVRAFLARWARLDRVSRTTLKPLSRTETAELVAAADAAFADRVYRRSGGNPLYARELARASGGPMPDSLRDLLLARVHGLGPRAQRLAEVAAVGGSRVPHGLLAAASDLDEPALLDALRELTEARVLTADDDGYAFEHALIREAVAGELLPAERVRLHRAFAEALRSDPALVAPDRYAAEIAFHWHGAGRATEALAATLEAARVAERLSAPAEQAQLLVRALDLWDAVPEAERPDTGRLTLFETAVGAASWAGEPLQVLDLIDRALAEADRVREPARVARLLAHRGIALHGLGRDGALTAAEEACALLPAVTGLARARVLDLAAAVLMLHGAAGRGRAAADEAARIAAEHGETALEINARTTLGWALSGAGEHDEALRVLERAWGLARDHDEPVGAVRACLNLAEVRNALGRHREACEVAREGLATARGAGLDRTLGALLAFRLASALAATGAWDEADAAARSALERDPQGRPAADLHLLLAETAVARGHWDAARAEADAARRQSGATADPRAVAVNAALAVRDARHDHASELLVDALAASGDPSAWPMLLTAARIAAHLRPVATEERHARLTAELRAARDRLPADTPLRAQYAAHMAAAIADTDLVETWTEVADGWERLERPYEMAHARLSAGERALAAGDRERAADCLRRAAETAGRLGAEPLLEEIRVLARNARLPLDPDASTAGDALERLGLTERETEVLRLVAAGCTNREIGERLFISAKTVSVHVSGILAKLGVGGRGAAAAAAHRLRLFDDA</sequence>
<comment type="caution">
    <text evidence="5">The sequence shown here is derived from an EMBL/GenBank/DDBJ whole genome shotgun (WGS) entry which is preliminary data.</text>
</comment>
<evidence type="ECO:0000256" key="3">
    <source>
        <dbReference type="SAM" id="MobiDB-lite"/>
    </source>
</evidence>
<accession>A0A543IDE9</accession>
<reference evidence="5 6" key="1">
    <citation type="submission" date="2019-06" db="EMBL/GenBank/DDBJ databases">
        <title>Sequencing the genomes of 1000 actinobacteria strains.</title>
        <authorList>
            <person name="Klenk H.-P."/>
        </authorList>
    </citation>
    <scope>NUCLEOTIDE SEQUENCE [LARGE SCALE GENOMIC DNA]</scope>
    <source>
        <strain evidence="5 6">DSM 45043</strain>
    </source>
</reference>
<dbReference type="GO" id="GO:0005737">
    <property type="term" value="C:cytoplasm"/>
    <property type="evidence" value="ECO:0007669"/>
    <property type="project" value="TreeGrafter"/>
</dbReference>
<keyword evidence="1" id="KW-0547">Nucleotide-binding</keyword>
<dbReference type="Proteomes" id="UP000316706">
    <property type="component" value="Unassembled WGS sequence"/>
</dbReference>